<dbReference type="SUPFAM" id="SSF56542">
    <property type="entry name" value="Substrate-binding domain of HMG-CoA reductase"/>
    <property type="match status" value="1"/>
</dbReference>
<accession>A0A1I5C2S8</accession>
<keyword evidence="4" id="KW-0560">Oxidoreductase</keyword>
<organism evidence="5 6">
    <name type="scientific">Formivibrio citricus</name>
    <dbReference type="NCBI Taxonomy" id="83765"/>
    <lineage>
        <taxon>Bacteria</taxon>
        <taxon>Pseudomonadati</taxon>
        <taxon>Pseudomonadota</taxon>
        <taxon>Betaproteobacteria</taxon>
        <taxon>Neisseriales</taxon>
        <taxon>Chitinibacteraceae</taxon>
        <taxon>Formivibrio</taxon>
    </lineage>
</organism>
<dbReference type="InterPro" id="IPR002202">
    <property type="entry name" value="HMG_CoA_Rdtase"/>
</dbReference>
<dbReference type="InterPro" id="IPR009029">
    <property type="entry name" value="HMG_CoA_Rdtase_sub-bd_dom_sf"/>
</dbReference>
<protein>
    <recommendedName>
        <fullName evidence="2">hydroxymethylglutaryl-CoA reductase (NADPH)</fullName>
        <ecNumber evidence="2">1.1.1.34</ecNumber>
    </recommendedName>
</protein>
<evidence type="ECO:0000256" key="3">
    <source>
        <dbReference type="ARBA" id="ARBA00022857"/>
    </source>
</evidence>
<dbReference type="GO" id="GO:0008299">
    <property type="term" value="P:isoprenoid biosynthetic process"/>
    <property type="evidence" value="ECO:0007669"/>
    <property type="project" value="InterPro"/>
</dbReference>
<gene>
    <name evidence="5" type="ORF">SAMN05660284_02310</name>
</gene>
<dbReference type="InterPro" id="IPR009023">
    <property type="entry name" value="HMG_CoA_Rdtase_NAD(P)-bd_sf"/>
</dbReference>
<dbReference type="Gene3D" id="3.30.70.420">
    <property type="entry name" value="Hydroxymethylglutaryl-CoA reductase, class I/II, NAD/NADP-binding domain"/>
    <property type="match status" value="1"/>
</dbReference>
<evidence type="ECO:0000256" key="1">
    <source>
        <dbReference type="ARBA" id="ARBA00007661"/>
    </source>
</evidence>
<dbReference type="PROSITE" id="PS00318">
    <property type="entry name" value="HMG_COA_REDUCTASE_2"/>
    <property type="match status" value="1"/>
</dbReference>
<dbReference type="PANTHER" id="PTHR10572:SF24">
    <property type="entry name" value="3-HYDROXY-3-METHYLGLUTARYL-COENZYME A REDUCTASE"/>
    <property type="match status" value="1"/>
</dbReference>
<dbReference type="InterPro" id="IPR023074">
    <property type="entry name" value="HMG_CoA_Rdtase_cat_sf"/>
</dbReference>
<dbReference type="AlphaFoldDB" id="A0A1I5C2S8"/>
<keyword evidence="3" id="KW-0521">NADP</keyword>
<evidence type="ECO:0000313" key="6">
    <source>
        <dbReference type="Proteomes" id="UP000242869"/>
    </source>
</evidence>
<dbReference type="PROSITE" id="PS50065">
    <property type="entry name" value="HMG_COA_REDUCTASE_4"/>
    <property type="match status" value="1"/>
</dbReference>
<evidence type="ECO:0000313" key="5">
    <source>
        <dbReference type="EMBL" id="SFN81124.1"/>
    </source>
</evidence>
<dbReference type="PRINTS" id="PR00071">
    <property type="entry name" value="HMGCOARDTASE"/>
</dbReference>
<dbReference type="InterPro" id="IPR023076">
    <property type="entry name" value="HMG_CoA_Rdtase_CS"/>
</dbReference>
<dbReference type="Gene3D" id="3.90.770.10">
    <property type="entry name" value="3-hydroxy-3-methylglutaryl-coenzyme A Reductase, Chain A, domain 2"/>
    <property type="match status" value="1"/>
</dbReference>
<evidence type="ECO:0000256" key="2">
    <source>
        <dbReference type="ARBA" id="ARBA00012999"/>
    </source>
</evidence>
<dbReference type="EC" id="1.1.1.34" evidence="2"/>
<dbReference type="GO" id="GO:0015936">
    <property type="term" value="P:coenzyme A metabolic process"/>
    <property type="evidence" value="ECO:0007669"/>
    <property type="project" value="InterPro"/>
</dbReference>
<dbReference type="GO" id="GO:0004420">
    <property type="term" value="F:hydroxymethylglutaryl-CoA reductase (NADPH) activity"/>
    <property type="evidence" value="ECO:0007669"/>
    <property type="project" value="UniProtKB-EC"/>
</dbReference>
<sequence>MTVGSRHASERFAALLTEGGMEKWAQRLKPKPDGLPPHIPGGTLISQEVLERRWQVLGLPEATCAELLDSHTRQQIGRYLQHIENFIGTVKLPVGIAGPLRVNGLYAQGDFYVPLATSEAALVASYNRGSILISRAGGATAALLNEGVSRAPAFTFTSFEELGQFLGWVLSRQDDIKRIAESTTRFGKLIDLQVSVEGNHLYLILSYSTGDASGQNMATIATDAAMRWVLEQAPVKPLSAFIEANFSGDKKASAQSLQGVRGKKVTAEVVLPAELVREGLHTSVERMVEYGRLATMGGIMSGTVGIQGHFANGLAGLFIACGQDAACVAEAAIGTTRMEATPEGALYVAVTLPNLIVGSVGGGTSLPSQRACLEILGLAGPSHAQALAEVAASLCLAGEISIIGAICAGEFTRAHAKLARGKQP</sequence>
<dbReference type="EMBL" id="FOVE01000018">
    <property type="protein sequence ID" value="SFN81124.1"/>
    <property type="molecule type" value="Genomic_DNA"/>
</dbReference>
<dbReference type="SUPFAM" id="SSF55035">
    <property type="entry name" value="NAD-binding domain of HMG-CoA reductase"/>
    <property type="match status" value="1"/>
</dbReference>
<dbReference type="Proteomes" id="UP000242869">
    <property type="component" value="Unassembled WGS sequence"/>
</dbReference>
<dbReference type="STRING" id="83765.SAMN05660284_02310"/>
<dbReference type="PANTHER" id="PTHR10572">
    <property type="entry name" value="3-HYDROXY-3-METHYLGLUTARYL-COENZYME A REDUCTASE"/>
    <property type="match status" value="1"/>
</dbReference>
<comment type="similarity">
    <text evidence="1">Belongs to the HMG-CoA reductase family.</text>
</comment>
<dbReference type="OrthoDB" id="9794902at2"/>
<proteinExistence type="inferred from homology"/>
<keyword evidence="6" id="KW-1185">Reference proteome</keyword>
<name>A0A1I5C2S8_9NEIS</name>
<reference evidence="6" key="1">
    <citation type="submission" date="2016-10" db="EMBL/GenBank/DDBJ databases">
        <authorList>
            <person name="Varghese N."/>
            <person name="Submissions S."/>
        </authorList>
    </citation>
    <scope>NUCLEOTIDE SEQUENCE [LARGE SCALE GENOMIC DNA]</scope>
    <source>
        <strain evidence="6">DSM 6150</strain>
    </source>
</reference>
<evidence type="ECO:0000256" key="4">
    <source>
        <dbReference type="ARBA" id="ARBA00023002"/>
    </source>
</evidence>
<dbReference type="RefSeq" id="WP_091196550.1">
    <property type="nucleotide sequence ID" value="NZ_FOVE01000018.1"/>
</dbReference>
<dbReference type="InterPro" id="IPR004554">
    <property type="entry name" value="HMG_CoA_Rdtase_eu_arc"/>
</dbReference>
<dbReference type="Pfam" id="PF00368">
    <property type="entry name" value="HMG-CoA_red"/>
    <property type="match status" value="1"/>
</dbReference>
<dbReference type="CDD" id="cd00643">
    <property type="entry name" value="HMG-CoA_reductase_classI"/>
    <property type="match status" value="1"/>
</dbReference>